<comment type="catalytic activity">
    <reaction evidence="14 15">
        <text>coproporphyrinogen III + 2 S-adenosyl-L-methionine = protoporphyrinogen IX + 2 5'-deoxyadenosine + 2 L-methionine + 2 CO2</text>
        <dbReference type="Rhea" id="RHEA:15425"/>
        <dbReference type="ChEBI" id="CHEBI:16526"/>
        <dbReference type="ChEBI" id="CHEBI:17319"/>
        <dbReference type="ChEBI" id="CHEBI:57307"/>
        <dbReference type="ChEBI" id="CHEBI:57309"/>
        <dbReference type="ChEBI" id="CHEBI:57844"/>
        <dbReference type="ChEBI" id="CHEBI:59789"/>
        <dbReference type="EC" id="1.3.98.3"/>
    </reaction>
</comment>
<comment type="cofactor">
    <cofactor evidence="15">
        <name>[4Fe-4S] cluster</name>
        <dbReference type="ChEBI" id="CHEBI:49883"/>
    </cofactor>
    <text evidence="15">Binds 1 [4Fe-4S] cluster. The cluster is coordinated with 3 cysteines and an exchangeable S-adenosyl-L-methionine.</text>
</comment>
<dbReference type="InterPro" id="IPR007197">
    <property type="entry name" value="rSAM"/>
</dbReference>
<evidence type="ECO:0000256" key="14">
    <source>
        <dbReference type="ARBA" id="ARBA00048321"/>
    </source>
</evidence>
<dbReference type="PANTHER" id="PTHR13932:SF6">
    <property type="entry name" value="OXYGEN-INDEPENDENT COPROPORPHYRINOGEN III OXIDASE"/>
    <property type="match status" value="1"/>
</dbReference>
<feature type="domain" description="Radical SAM core" evidence="16">
    <location>
        <begin position="47"/>
        <end position="280"/>
    </location>
</feature>
<comment type="similarity">
    <text evidence="3 15">Belongs to the anaerobic coproporphyrinogen-III oxidase family.</text>
</comment>
<dbReference type="EC" id="1.3.98.3" evidence="15"/>
<evidence type="ECO:0000256" key="7">
    <source>
        <dbReference type="ARBA" id="ARBA00022691"/>
    </source>
</evidence>
<dbReference type="SFLD" id="SFLDF00277">
    <property type="entry name" value="oxygen-independent_coproporphy"/>
    <property type="match status" value="1"/>
</dbReference>
<evidence type="ECO:0000256" key="2">
    <source>
        <dbReference type="ARBA" id="ARBA00004785"/>
    </source>
</evidence>
<dbReference type="SFLD" id="SFLDS00029">
    <property type="entry name" value="Radical_SAM"/>
    <property type="match status" value="1"/>
</dbReference>
<keyword evidence="6 15" id="KW-0963">Cytoplasm</keyword>
<evidence type="ECO:0000256" key="9">
    <source>
        <dbReference type="ARBA" id="ARBA00023002"/>
    </source>
</evidence>
<dbReference type="InterPro" id="IPR006638">
    <property type="entry name" value="Elp3/MiaA/NifB-like_rSAM"/>
</dbReference>
<comment type="subunit">
    <text evidence="4">Monomer.</text>
</comment>
<keyword evidence="18" id="KW-1185">Reference proteome</keyword>
<keyword evidence="12 15" id="KW-0627">Porphyrin biosynthesis</keyword>
<evidence type="ECO:0000256" key="12">
    <source>
        <dbReference type="ARBA" id="ARBA00023244"/>
    </source>
</evidence>
<dbReference type="PIRSF" id="PIRSF000167">
    <property type="entry name" value="HemN"/>
    <property type="match status" value="1"/>
</dbReference>
<dbReference type="Gene3D" id="1.10.10.920">
    <property type="match status" value="1"/>
</dbReference>
<organism evidence="17 18">
    <name type="scientific">Enterovibrio qingdaonensis</name>
    <dbReference type="NCBI Taxonomy" id="2899818"/>
    <lineage>
        <taxon>Bacteria</taxon>
        <taxon>Pseudomonadati</taxon>
        <taxon>Pseudomonadota</taxon>
        <taxon>Gammaproteobacteria</taxon>
        <taxon>Vibrionales</taxon>
        <taxon>Vibrionaceae</taxon>
        <taxon>Enterovibrio</taxon>
    </lineage>
</organism>
<dbReference type="InterPro" id="IPR004558">
    <property type="entry name" value="Coprogen_oxidase_HemN"/>
</dbReference>
<keyword evidence="8 15" id="KW-0479">Metal-binding</keyword>
<comment type="function">
    <text evidence="13">Involved in the heme biosynthesis. Catalyzes the anaerobic oxidative decarboxylation of propionate groups of rings A and B of coproporphyrinogen III to yield the vinyl groups in protoporphyrinogen IX.</text>
</comment>
<dbReference type="GO" id="GO:0051989">
    <property type="term" value="F:coproporphyrinogen dehydrogenase activity"/>
    <property type="evidence" value="ECO:0007669"/>
    <property type="project" value="UniProtKB-EC"/>
</dbReference>
<evidence type="ECO:0000256" key="8">
    <source>
        <dbReference type="ARBA" id="ARBA00022723"/>
    </source>
</evidence>
<evidence type="ECO:0000259" key="16">
    <source>
        <dbReference type="PROSITE" id="PS51918"/>
    </source>
</evidence>
<accession>A0ABT5QRF6</accession>
<dbReference type="SFLD" id="SFLDG01065">
    <property type="entry name" value="anaerobic_coproporphyrinogen-I"/>
    <property type="match status" value="1"/>
</dbReference>
<evidence type="ECO:0000313" key="17">
    <source>
        <dbReference type="EMBL" id="MDD1783563.1"/>
    </source>
</evidence>
<evidence type="ECO:0000256" key="15">
    <source>
        <dbReference type="PIRNR" id="PIRNR000167"/>
    </source>
</evidence>
<dbReference type="InterPro" id="IPR034505">
    <property type="entry name" value="Coproporphyrinogen-III_oxidase"/>
</dbReference>
<comment type="caution">
    <text evidence="17">The sequence shown here is derived from an EMBL/GenBank/DDBJ whole genome shotgun (WGS) entry which is preliminary data.</text>
</comment>
<comment type="subcellular location">
    <subcellularLocation>
        <location evidence="1 15">Cytoplasm</location>
    </subcellularLocation>
</comment>
<keyword evidence="11 15" id="KW-0411">Iron-sulfur</keyword>
<evidence type="ECO:0000256" key="3">
    <source>
        <dbReference type="ARBA" id="ARBA00005493"/>
    </source>
</evidence>
<name>A0ABT5QRF6_9GAMM</name>
<proteinExistence type="inferred from homology"/>
<dbReference type="CDD" id="cd01335">
    <property type="entry name" value="Radical_SAM"/>
    <property type="match status" value="1"/>
</dbReference>
<dbReference type="SFLD" id="SFLDG01082">
    <property type="entry name" value="B12-binding_domain_containing"/>
    <property type="match status" value="1"/>
</dbReference>
<evidence type="ECO:0000313" key="18">
    <source>
        <dbReference type="Proteomes" id="UP001149821"/>
    </source>
</evidence>
<evidence type="ECO:0000256" key="5">
    <source>
        <dbReference type="ARBA" id="ARBA00022485"/>
    </source>
</evidence>
<dbReference type="RefSeq" id="WP_274144511.1">
    <property type="nucleotide sequence ID" value="NZ_JAJUBB010000020.1"/>
</dbReference>
<keyword evidence="5 15" id="KW-0004">4Fe-4S</keyword>
<dbReference type="EMBL" id="JAJUBB010000020">
    <property type="protein sequence ID" value="MDD1783563.1"/>
    <property type="molecule type" value="Genomic_DNA"/>
</dbReference>
<dbReference type="NCBIfam" id="TIGR00538">
    <property type="entry name" value="hemN"/>
    <property type="match status" value="1"/>
</dbReference>
<evidence type="ECO:0000256" key="13">
    <source>
        <dbReference type="ARBA" id="ARBA00024295"/>
    </source>
</evidence>
<evidence type="ECO:0000256" key="4">
    <source>
        <dbReference type="ARBA" id="ARBA00011245"/>
    </source>
</evidence>
<keyword evidence="9 15" id="KW-0560">Oxidoreductase</keyword>
<evidence type="ECO:0000256" key="6">
    <source>
        <dbReference type="ARBA" id="ARBA00022490"/>
    </source>
</evidence>
<evidence type="ECO:0000256" key="10">
    <source>
        <dbReference type="ARBA" id="ARBA00023004"/>
    </source>
</evidence>
<dbReference type="Pfam" id="PF06969">
    <property type="entry name" value="HemN_C"/>
    <property type="match status" value="1"/>
</dbReference>
<dbReference type="InterPro" id="IPR023404">
    <property type="entry name" value="rSAM_horseshoe"/>
</dbReference>
<evidence type="ECO:0000256" key="1">
    <source>
        <dbReference type="ARBA" id="ARBA00004496"/>
    </source>
</evidence>
<sequence>MSKQQIIWDQDLIEKYNYSGPRYTSYPTALEFHEVFTAAEFDMACTQYPERNLSLYVHIPFCHTLCYYCGCNKVITRHAHKADEYLDALEHEIRQRAYLLRERNVTQLHWGGGTPTFLTKAQISRLMTLLRQEFRLSPDAEISIEVDPREVELDVLDHLRAEGFNRLSIGVQDFDKDVQKAVNREQDEGFIKAMVERAKVLGFRSTNLDLIYGLPHQNGETFAKTLEQVLAMKPGRLSVFNYAHLPQLFAAQRKIKEDTLPSPREKLAMLEQTISTLTGAGYQFIGMDHFALPDDELAVAQREGILHRNFQGYTTQGDCDLLGMGVSAISMIGDCYAQNQKELKKYYQQVDEQRHALWKGVMLDGDDLLRREVIKSLICNFSLDKRVIEREFNVDFDSYFAEDLGLLKCFIDDELVAVDADTITVTLKGRLLIRNICMCFDTYLRDRARQQQFSRVI</sequence>
<dbReference type="Proteomes" id="UP001149821">
    <property type="component" value="Unassembled WGS sequence"/>
</dbReference>
<comment type="pathway">
    <text evidence="2 15">Porphyrin-containing compound metabolism; protoporphyrin-IX biosynthesis; protoporphyrinogen-IX from coproporphyrinogen-III (AdoMet route): step 1/1.</text>
</comment>
<dbReference type="Gene3D" id="3.80.30.20">
    <property type="entry name" value="tm_1862 like domain"/>
    <property type="match status" value="1"/>
</dbReference>
<keyword evidence="7 15" id="KW-0949">S-adenosyl-L-methionine</keyword>
<dbReference type="SUPFAM" id="SSF102114">
    <property type="entry name" value="Radical SAM enzymes"/>
    <property type="match status" value="1"/>
</dbReference>
<dbReference type="InterPro" id="IPR058240">
    <property type="entry name" value="rSAM_sf"/>
</dbReference>
<dbReference type="InterPro" id="IPR010723">
    <property type="entry name" value="HemN_C"/>
</dbReference>
<gene>
    <name evidence="17" type="primary">hemN</name>
    <name evidence="17" type="ORF">LRP49_20520</name>
</gene>
<protein>
    <recommendedName>
        <fullName evidence="15">Coproporphyrinogen-III oxidase</fullName>
        <ecNumber evidence="15">1.3.98.3</ecNumber>
    </recommendedName>
</protein>
<dbReference type="Pfam" id="PF04055">
    <property type="entry name" value="Radical_SAM"/>
    <property type="match status" value="1"/>
</dbReference>
<evidence type="ECO:0000256" key="11">
    <source>
        <dbReference type="ARBA" id="ARBA00023014"/>
    </source>
</evidence>
<keyword evidence="10 15" id="KW-0408">Iron</keyword>
<dbReference type="PANTHER" id="PTHR13932">
    <property type="entry name" value="COPROPORPHYRINIGEN III OXIDASE"/>
    <property type="match status" value="1"/>
</dbReference>
<dbReference type="PROSITE" id="PS51918">
    <property type="entry name" value="RADICAL_SAM"/>
    <property type="match status" value="1"/>
</dbReference>
<dbReference type="SMART" id="SM00729">
    <property type="entry name" value="Elp3"/>
    <property type="match status" value="1"/>
</dbReference>
<reference evidence="17" key="1">
    <citation type="submission" date="2021-12" db="EMBL/GenBank/DDBJ databases">
        <title>Enterovibrio ZSDZ35 sp. nov. and Enterovibrio ZSDZ42 sp. nov., isolated from coastal seawater in Qingdao.</title>
        <authorList>
            <person name="Zhang P."/>
        </authorList>
    </citation>
    <scope>NUCLEOTIDE SEQUENCE</scope>
    <source>
        <strain evidence="17">ZSDZ35</strain>
    </source>
</reference>